<evidence type="ECO:0000256" key="1">
    <source>
        <dbReference type="ARBA" id="ARBA00004123"/>
    </source>
</evidence>
<dbReference type="InterPro" id="IPR050342">
    <property type="entry name" value="HMGB"/>
</dbReference>
<feature type="compositionally biased region" description="Basic and acidic residues" evidence="6">
    <location>
        <begin position="150"/>
        <end position="162"/>
    </location>
</feature>
<feature type="compositionally biased region" description="Basic residues" evidence="6">
    <location>
        <begin position="184"/>
        <end position="203"/>
    </location>
</feature>
<name>T1EME7_HELRO</name>
<feature type="compositionally biased region" description="Basic and acidic residues" evidence="6">
    <location>
        <begin position="47"/>
        <end position="59"/>
    </location>
</feature>
<dbReference type="CDD" id="cd21978">
    <property type="entry name" value="HMG-box_HMGB_rpt1"/>
    <property type="match status" value="1"/>
</dbReference>
<feature type="domain" description="HMG box" evidence="7">
    <location>
        <begin position="99"/>
        <end position="165"/>
    </location>
</feature>
<feature type="region of interest" description="Disordered" evidence="6">
    <location>
        <begin position="73"/>
        <end position="99"/>
    </location>
</feature>
<dbReference type="FunFam" id="1.10.30.10:FF:000042">
    <property type="entry name" value="High mobility group protein 1.2"/>
    <property type="match status" value="1"/>
</dbReference>
<dbReference type="KEGG" id="hro:HELRODRAFT_157726"/>
<feature type="domain" description="HMG box" evidence="7">
    <location>
        <begin position="11"/>
        <end position="81"/>
    </location>
</feature>
<feature type="compositionally biased region" description="Acidic residues" evidence="6">
    <location>
        <begin position="206"/>
        <end position="231"/>
    </location>
</feature>
<evidence type="ECO:0000313" key="10">
    <source>
        <dbReference type="Proteomes" id="UP000015101"/>
    </source>
</evidence>
<reference evidence="10" key="1">
    <citation type="submission" date="2012-12" db="EMBL/GenBank/DDBJ databases">
        <authorList>
            <person name="Hellsten U."/>
            <person name="Grimwood J."/>
            <person name="Chapman J.A."/>
            <person name="Shapiro H."/>
            <person name="Aerts A."/>
            <person name="Otillar R.P."/>
            <person name="Terry A.Y."/>
            <person name="Boore J.L."/>
            <person name="Simakov O."/>
            <person name="Marletaz F."/>
            <person name="Cho S.-J."/>
            <person name="Edsinger-Gonzales E."/>
            <person name="Havlak P."/>
            <person name="Kuo D.-H."/>
            <person name="Larsson T."/>
            <person name="Lv J."/>
            <person name="Arendt D."/>
            <person name="Savage R."/>
            <person name="Osoegawa K."/>
            <person name="de Jong P."/>
            <person name="Lindberg D.R."/>
            <person name="Seaver E.C."/>
            <person name="Weisblat D.A."/>
            <person name="Putnam N.H."/>
            <person name="Grigoriev I.V."/>
            <person name="Rokhsar D.S."/>
        </authorList>
    </citation>
    <scope>NUCLEOTIDE SEQUENCE</scope>
</reference>
<feature type="DNA-binding region" description="HMG box" evidence="5">
    <location>
        <begin position="99"/>
        <end position="165"/>
    </location>
</feature>
<dbReference type="OrthoDB" id="1919336at2759"/>
<dbReference type="EMBL" id="AMQM01007025">
    <property type="status" value="NOT_ANNOTATED_CDS"/>
    <property type="molecule type" value="Genomic_DNA"/>
</dbReference>
<keyword evidence="4 5" id="KW-0539">Nucleus</keyword>
<dbReference type="OMA" id="YADEMAS"/>
<dbReference type="PANTHER" id="PTHR48112:SF32">
    <property type="entry name" value="HIGH MOBILITY GROUP PROTEIN B3"/>
    <property type="match status" value="1"/>
</dbReference>
<comment type="subcellular location">
    <subcellularLocation>
        <location evidence="1">Nucleus</location>
    </subcellularLocation>
</comment>
<feature type="region of interest" description="Disordered" evidence="6">
    <location>
        <begin position="150"/>
        <end position="231"/>
    </location>
</feature>
<dbReference type="AlphaFoldDB" id="T1EME7"/>
<evidence type="ECO:0000313" key="8">
    <source>
        <dbReference type="EMBL" id="ESN95018.1"/>
    </source>
</evidence>
<evidence type="ECO:0000313" key="9">
    <source>
        <dbReference type="EnsemblMetazoa" id="HelroP157726"/>
    </source>
</evidence>
<dbReference type="InterPro" id="IPR036910">
    <property type="entry name" value="HMG_box_dom_sf"/>
</dbReference>
<feature type="compositionally biased region" description="Basic and acidic residues" evidence="6">
    <location>
        <begin position="1"/>
        <end position="10"/>
    </location>
</feature>
<feature type="compositionally biased region" description="Polar residues" evidence="6">
    <location>
        <begin position="36"/>
        <end position="46"/>
    </location>
</feature>
<dbReference type="STRING" id="6412.T1EME7"/>
<dbReference type="InterPro" id="IPR009071">
    <property type="entry name" value="HMG_box_dom"/>
</dbReference>
<dbReference type="EMBL" id="KB097552">
    <property type="protein sequence ID" value="ESN95018.1"/>
    <property type="molecule type" value="Genomic_DNA"/>
</dbReference>
<dbReference type="SMART" id="SM00398">
    <property type="entry name" value="HMG"/>
    <property type="match status" value="2"/>
</dbReference>
<evidence type="ECO:0000259" key="7">
    <source>
        <dbReference type="PROSITE" id="PS50118"/>
    </source>
</evidence>
<protein>
    <recommendedName>
        <fullName evidence="7">HMG box domain-containing protein</fullName>
    </recommendedName>
</protein>
<dbReference type="RefSeq" id="XP_009026911.1">
    <property type="nucleotide sequence ID" value="XM_009028663.1"/>
</dbReference>
<dbReference type="PROSITE" id="PS50118">
    <property type="entry name" value="HMG_BOX_2"/>
    <property type="match status" value="2"/>
</dbReference>
<dbReference type="GeneID" id="20197747"/>
<feature type="region of interest" description="Disordered" evidence="6">
    <location>
        <begin position="1"/>
        <end position="59"/>
    </location>
</feature>
<evidence type="ECO:0000256" key="2">
    <source>
        <dbReference type="ARBA" id="ARBA00008774"/>
    </source>
</evidence>
<evidence type="ECO:0000256" key="6">
    <source>
        <dbReference type="SAM" id="MobiDB-lite"/>
    </source>
</evidence>
<dbReference type="PANTHER" id="PTHR48112">
    <property type="entry name" value="HIGH MOBILITY GROUP PROTEIN DSP1"/>
    <property type="match status" value="1"/>
</dbReference>
<dbReference type="Gene3D" id="1.10.30.10">
    <property type="entry name" value="High mobility group box domain"/>
    <property type="match status" value="2"/>
</dbReference>
<feature type="compositionally biased region" description="Low complexity" evidence="6">
    <location>
        <begin position="170"/>
        <end position="183"/>
    </location>
</feature>
<keyword evidence="10" id="KW-1185">Reference proteome</keyword>
<evidence type="ECO:0000256" key="3">
    <source>
        <dbReference type="ARBA" id="ARBA00023125"/>
    </source>
</evidence>
<dbReference type="PRINTS" id="PR00886">
    <property type="entry name" value="HIGHMOBLTY12"/>
</dbReference>
<dbReference type="eggNOG" id="KOG0381">
    <property type="taxonomic scope" value="Eukaryota"/>
</dbReference>
<evidence type="ECO:0000256" key="5">
    <source>
        <dbReference type="PROSITE-ProRule" id="PRU00267"/>
    </source>
</evidence>
<dbReference type="InParanoid" id="T1EME7"/>
<dbReference type="GO" id="GO:0005634">
    <property type="term" value="C:nucleus"/>
    <property type="evidence" value="ECO:0007669"/>
    <property type="project" value="UniProtKB-SubCell"/>
</dbReference>
<dbReference type="Pfam" id="PF00505">
    <property type="entry name" value="HMG_box"/>
    <property type="match status" value="1"/>
</dbReference>
<dbReference type="CTD" id="20197747"/>
<accession>T1EME7</accession>
<dbReference type="SUPFAM" id="SSF47095">
    <property type="entry name" value="HMG-box"/>
    <property type="match status" value="2"/>
</dbReference>
<proteinExistence type="inferred from homology"/>
<feature type="compositionally biased region" description="Basic and acidic residues" evidence="6">
    <location>
        <begin position="25"/>
        <end position="35"/>
    </location>
</feature>
<dbReference type="Pfam" id="PF09011">
    <property type="entry name" value="HMG_box_2"/>
    <property type="match status" value="1"/>
</dbReference>
<reference evidence="8 10" key="2">
    <citation type="journal article" date="2013" name="Nature">
        <title>Insights into bilaterian evolution from three spiralian genomes.</title>
        <authorList>
            <person name="Simakov O."/>
            <person name="Marletaz F."/>
            <person name="Cho S.J."/>
            <person name="Edsinger-Gonzales E."/>
            <person name="Havlak P."/>
            <person name="Hellsten U."/>
            <person name="Kuo D.H."/>
            <person name="Larsson T."/>
            <person name="Lv J."/>
            <person name="Arendt D."/>
            <person name="Savage R."/>
            <person name="Osoegawa K."/>
            <person name="de Jong P."/>
            <person name="Grimwood J."/>
            <person name="Chapman J.A."/>
            <person name="Shapiro H."/>
            <person name="Aerts A."/>
            <person name="Otillar R.P."/>
            <person name="Terry A.Y."/>
            <person name="Boore J.L."/>
            <person name="Grigoriev I.V."/>
            <person name="Lindberg D.R."/>
            <person name="Seaver E.C."/>
            <person name="Weisblat D.A."/>
            <person name="Putnam N.H."/>
            <person name="Rokhsar D.S."/>
        </authorList>
    </citation>
    <scope>NUCLEOTIDE SEQUENCE</scope>
</reference>
<gene>
    <name evidence="9" type="primary">20197747</name>
    <name evidence="8" type="ORF">HELRODRAFT_157726</name>
</gene>
<keyword evidence="3 5" id="KW-0238">DNA-binding</keyword>
<reference evidence="9" key="3">
    <citation type="submission" date="2015-06" db="UniProtKB">
        <authorList>
            <consortium name="EnsemblMetazoa"/>
        </authorList>
    </citation>
    <scope>IDENTIFICATION</scope>
</reference>
<sequence length="231" mass="26090">MGRAPKDSAKPKGKMSAYAFFMQATREERKKKNPEESLSLSEFSKQASEKWKNMSDKDKKKYEELAAKDSMRYKEEMADYVPTNGEKKRKRGSKDPNAPKRALSAFFCFSNEERAKVKAEFPSLSIGEVAKELGKRWEVCKNKDKYEAMAAKDKERYEKEKASYNGGSGASASAAAAAPAKKQAVSKKASKAKAKPPAKKRRAQKDDDDDEEEDDENHEDEEDDEEEEDSD</sequence>
<dbReference type="GO" id="GO:0003677">
    <property type="term" value="F:DNA binding"/>
    <property type="evidence" value="ECO:0007669"/>
    <property type="project" value="UniProtKB-UniRule"/>
</dbReference>
<dbReference type="FunFam" id="1.10.30.10:FF:000016">
    <property type="entry name" value="FACT complex subunit SSRP1"/>
    <property type="match status" value="1"/>
</dbReference>
<organism evidence="9 10">
    <name type="scientific">Helobdella robusta</name>
    <name type="common">Californian leech</name>
    <dbReference type="NCBI Taxonomy" id="6412"/>
    <lineage>
        <taxon>Eukaryota</taxon>
        <taxon>Metazoa</taxon>
        <taxon>Spiralia</taxon>
        <taxon>Lophotrochozoa</taxon>
        <taxon>Annelida</taxon>
        <taxon>Clitellata</taxon>
        <taxon>Hirudinea</taxon>
        <taxon>Rhynchobdellida</taxon>
        <taxon>Glossiphoniidae</taxon>
        <taxon>Helobdella</taxon>
    </lineage>
</organism>
<evidence type="ECO:0000256" key="4">
    <source>
        <dbReference type="ARBA" id="ARBA00023242"/>
    </source>
</evidence>
<dbReference type="EnsemblMetazoa" id="HelroT157726">
    <property type="protein sequence ID" value="HelroP157726"/>
    <property type="gene ID" value="HelroG157726"/>
</dbReference>
<feature type="DNA-binding region" description="HMG box" evidence="5">
    <location>
        <begin position="11"/>
        <end position="81"/>
    </location>
</feature>
<dbReference type="HOGENOM" id="CLU_082854_0_1_1"/>
<dbReference type="Proteomes" id="UP000015101">
    <property type="component" value="Unassembled WGS sequence"/>
</dbReference>
<comment type="similarity">
    <text evidence="2">Belongs to the HMGB family.</text>
</comment>